<comment type="caution">
    <text evidence="2">The sequence shown here is derived from an EMBL/GenBank/DDBJ whole genome shotgun (WGS) entry which is preliminary data.</text>
</comment>
<evidence type="ECO:0000313" key="2">
    <source>
        <dbReference type="EMBL" id="TDZ29060.1"/>
    </source>
</evidence>
<name>A0A4R8PXP2_9PEZI</name>
<keyword evidence="3" id="KW-1185">Reference proteome</keyword>
<evidence type="ECO:0000313" key="3">
    <source>
        <dbReference type="Proteomes" id="UP000295083"/>
    </source>
</evidence>
<feature type="compositionally biased region" description="Basic residues" evidence="1">
    <location>
        <begin position="1"/>
        <end position="19"/>
    </location>
</feature>
<evidence type="ECO:0000256" key="1">
    <source>
        <dbReference type="SAM" id="MobiDB-lite"/>
    </source>
</evidence>
<protein>
    <submittedName>
        <fullName evidence="2">Uncharacterized protein</fullName>
    </submittedName>
</protein>
<reference evidence="2 3" key="1">
    <citation type="submission" date="2018-11" db="EMBL/GenBank/DDBJ databases">
        <title>Genome sequence and assembly of Colletotrichum spinosum.</title>
        <authorList>
            <person name="Gan P."/>
            <person name="Shirasu K."/>
        </authorList>
    </citation>
    <scope>NUCLEOTIDE SEQUENCE [LARGE SCALE GENOMIC DNA]</scope>
    <source>
        <strain evidence="2 3">CBS 515.97</strain>
    </source>
</reference>
<sequence>MAKKKTHGKKQRDRLKKRKAKEDATANLDGNGLFESVYSGVSSLVKSMGVEGSVKESVTLDHSGRKLRVIMGGQKEMQELSKRMAEEQQIEQRLKLLSSQFNNLNHTVYKTYGQIHLKDEVNNLRASISELLFIGDGHVTNGYNTGCHVPQYPAKLSLILARHKQHYRVPGAPLCNKLVKIEDVVTLLLAKARQEEEAVAMLGK</sequence>
<dbReference type="Proteomes" id="UP000295083">
    <property type="component" value="Unassembled WGS sequence"/>
</dbReference>
<feature type="region of interest" description="Disordered" evidence="1">
    <location>
        <begin position="1"/>
        <end position="24"/>
    </location>
</feature>
<proteinExistence type="predicted"/>
<dbReference type="EMBL" id="QAPG01000328">
    <property type="protein sequence ID" value="TDZ29060.1"/>
    <property type="molecule type" value="Genomic_DNA"/>
</dbReference>
<organism evidence="2 3">
    <name type="scientific">Colletotrichum spinosum</name>
    <dbReference type="NCBI Taxonomy" id="1347390"/>
    <lineage>
        <taxon>Eukaryota</taxon>
        <taxon>Fungi</taxon>
        <taxon>Dikarya</taxon>
        <taxon>Ascomycota</taxon>
        <taxon>Pezizomycotina</taxon>
        <taxon>Sordariomycetes</taxon>
        <taxon>Hypocreomycetidae</taxon>
        <taxon>Glomerellales</taxon>
        <taxon>Glomerellaceae</taxon>
        <taxon>Colletotrichum</taxon>
        <taxon>Colletotrichum orbiculare species complex</taxon>
    </lineage>
</organism>
<dbReference type="AlphaFoldDB" id="A0A4R8PXP2"/>
<gene>
    <name evidence="2" type="ORF">C8035_v004536</name>
</gene>
<accession>A0A4R8PXP2</accession>